<dbReference type="OrthoDB" id="2692094at2759"/>
<evidence type="ECO:0000313" key="2">
    <source>
        <dbReference type="Proteomes" id="UP000054217"/>
    </source>
</evidence>
<dbReference type="HOGENOM" id="CLU_002498_7_0_1"/>
<organism evidence="1 2">
    <name type="scientific">Pisolithus tinctorius Marx 270</name>
    <dbReference type="NCBI Taxonomy" id="870435"/>
    <lineage>
        <taxon>Eukaryota</taxon>
        <taxon>Fungi</taxon>
        <taxon>Dikarya</taxon>
        <taxon>Basidiomycota</taxon>
        <taxon>Agaricomycotina</taxon>
        <taxon>Agaricomycetes</taxon>
        <taxon>Agaricomycetidae</taxon>
        <taxon>Boletales</taxon>
        <taxon>Sclerodermatineae</taxon>
        <taxon>Pisolithaceae</taxon>
        <taxon>Pisolithus</taxon>
    </lineage>
</organism>
<gene>
    <name evidence="1" type="ORF">M404DRAFT_127497</name>
</gene>
<feature type="non-terminal residue" evidence="1">
    <location>
        <position position="1"/>
    </location>
</feature>
<keyword evidence="2" id="KW-1185">Reference proteome</keyword>
<evidence type="ECO:0000313" key="1">
    <source>
        <dbReference type="EMBL" id="KIO11154.1"/>
    </source>
</evidence>
<dbReference type="STRING" id="870435.A0A0C3PRD0"/>
<reference evidence="1 2" key="1">
    <citation type="submission" date="2014-04" db="EMBL/GenBank/DDBJ databases">
        <authorList>
            <consortium name="DOE Joint Genome Institute"/>
            <person name="Kuo A."/>
            <person name="Kohler A."/>
            <person name="Costa M.D."/>
            <person name="Nagy L.G."/>
            <person name="Floudas D."/>
            <person name="Copeland A."/>
            <person name="Barry K.W."/>
            <person name="Cichocki N."/>
            <person name="Veneault-Fourrey C."/>
            <person name="LaButti K."/>
            <person name="Lindquist E.A."/>
            <person name="Lipzen A."/>
            <person name="Lundell T."/>
            <person name="Morin E."/>
            <person name="Murat C."/>
            <person name="Sun H."/>
            <person name="Tunlid A."/>
            <person name="Henrissat B."/>
            <person name="Grigoriev I.V."/>
            <person name="Hibbett D.S."/>
            <person name="Martin F."/>
            <person name="Nordberg H.P."/>
            <person name="Cantor M.N."/>
            <person name="Hua S.X."/>
        </authorList>
    </citation>
    <scope>NUCLEOTIDE SEQUENCE [LARGE SCALE GENOMIC DNA]</scope>
    <source>
        <strain evidence="1 2">Marx 270</strain>
    </source>
</reference>
<proteinExistence type="predicted"/>
<accession>A0A0C3PRD0</accession>
<dbReference type="Proteomes" id="UP000054217">
    <property type="component" value="Unassembled WGS sequence"/>
</dbReference>
<sequence>DFLHDLKDHILACLLGSETPDNKEQVFMQTQRNALLIIKSCLYQHKVLHVNYTTYDLCHTQDSINLCMHPHIMVLSHESDENPHPYWYAHVISIFHIEVQYDGPELSDCLLKCVDMLWVQWFACD</sequence>
<name>A0A0C3PRD0_PISTI</name>
<dbReference type="AlphaFoldDB" id="A0A0C3PRD0"/>
<dbReference type="EMBL" id="KN831950">
    <property type="protein sequence ID" value="KIO11154.1"/>
    <property type="molecule type" value="Genomic_DNA"/>
</dbReference>
<reference evidence="2" key="2">
    <citation type="submission" date="2015-01" db="EMBL/GenBank/DDBJ databases">
        <title>Evolutionary Origins and Diversification of the Mycorrhizal Mutualists.</title>
        <authorList>
            <consortium name="DOE Joint Genome Institute"/>
            <consortium name="Mycorrhizal Genomics Consortium"/>
            <person name="Kohler A."/>
            <person name="Kuo A."/>
            <person name="Nagy L.G."/>
            <person name="Floudas D."/>
            <person name="Copeland A."/>
            <person name="Barry K.W."/>
            <person name="Cichocki N."/>
            <person name="Veneault-Fourrey C."/>
            <person name="LaButti K."/>
            <person name="Lindquist E.A."/>
            <person name="Lipzen A."/>
            <person name="Lundell T."/>
            <person name="Morin E."/>
            <person name="Murat C."/>
            <person name="Riley R."/>
            <person name="Ohm R."/>
            <person name="Sun H."/>
            <person name="Tunlid A."/>
            <person name="Henrissat B."/>
            <person name="Grigoriev I.V."/>
            <person name="Hibbett D.S."/>
            <person name="Martin F."/>
        </authorList>
    </citation>
    <scope>NUCLEOTIDE SEQUENCE [LARGE SCALE GENOMIC DNA]</scope>
    <source>
        <strain evidence="2">Marx 270</strain>
    </source>
</reference>
<dbReference type="InParanoid" id="A0A0C3PRD0"/>
<protein>
    <submittedName>
        <fullName evidence="1">Uncharacterized protein</fullName>
    </submittedName>
</protein>